<evidence type="ECO:0000256" key="1">
    <source>
        <dbReference type="ARBA" id="ARBA00022679"/>
    </source>
</evidence>
<dbReference type="Pfam" id="PF00583">
    <property type="entry name" value="Acetyltransf_1"/>
    <property type="match status" value="1"/>
</dbReference>
<dbReference type="InterPro" id="IPR000182">
    <property type="entry name" value="GNAT_dom"/>
</dbReference>
<comment type="caution">
    <text evidence="4">The sequence shown here is derived from an EMBL/GenBank/DDBJ whole genome shotgun (WGS) entry which is preliminary data.</text>
</comment>
<name>A0A9D1TXF1_9FIRM</name>
<dbReference type="SUPFAM" id="SSF55729">
    <property type="entry name" value="Acyl-CoA N-acyltransferases (Nat)"/>
    <property type="match status" value="1"/>
</dbReference>
<dbReference type="EMBL" id="DXHQ01000113">
    <property type="protein sequence ID" value="HIW09680.1"/>
    <property type="molecule type" value="Genomic_DNA"/>
</dbReference>
<dbReference type="PROSITE" id="PS51186">
    <property type="entry name" value="GNAT"/>
    <property type="match status" value="1"/>
</dbReference>
<protein>
    <submittedName>
        <fullName evidence="4">GNAT family N-acetyltransferase</fullName>
    </submittedName>
</protein>
<proteinExistence type="predicted"/>
<dbReference type="PANTHER" id="PTHR10908:SF0">
    <property type="entry name" value="SEROTONIN N-ACETYLTRANSFERASE"/>
    <property type="match status" value="1"/>
</dbReference>
<accession>A0A9D1TXF1</accession>
<sequence length="160" mass="17387">MTIRTAVPADLDAVAAIEAACFPPAEAAGRASLAGRLAVYPDHFWLLLDGDAVVGFVNGMCTDTPDLADEMYADPSLHSEGGAWQMIFGLDVLPDRRRQGCAARLLEHLLAEARAQGRKGVVLTCKDRLIPYYARFGFVNEGVSPSTHGDVTWYQMRATF</sequence>
<dbReference type="InterPro" id="IPR016181">
    <property type="entry name" value="Acyl_CoA_acyltransferase"/>
</dbReference>
<evidence type="ECO:0000256" key="2">
    <source>
        <dbReference type="ARBA" id="ARBA00023315"/>
    </source>
</evidence>
<organism evidence="4 5">
    <name type="scientific">Candidatus Faecalibacterium intestinigallinarum</name>
    <dbReference type="NCBI Taxonomy" id="2838581"/>
    <lineage>
        <taxon>Bacteria</taxon>
        <taxon>Bacillati</taxon>
        <taxon>Bacillota</taxon>
        <taxon>Clostridia</taxon>
        <taxon>Eubacteriales</taxon>
        <taxon>Oscillospiraceae</taxon>
        <taxon>Faecalibacterium</taxon>
    </lineage>
</organism>
<dbReference type="PANTHER" id="PTHR10908">
    <property type="entry name" value="SEROTONIN N-ACETYLTRANSFERASE"/>
    <property type="match status" value="1"/>
</dbReference>
<feature type="domain" description="N-acetyltransferase" evidence="3">
    <location>
        <begin position="1"/>
        <end position="159"/>
    </location>
</feature>
<evidence type="ECO:0000259" key="3">
    <source>
        <dbReference type="PROSITE" id="PS51186"/>
    </source>
</evidence>
<reference evidence="4" key="2">
    <citation type="submission" date="2021-04" db="EMBL/GenBank/DDBJ databases">
        <authorList>
            <person name="Gilroy R."/>
        </authorList>
    </citation>
    <scope>NUCLEOTIDE SEQUENCE</scope>
    <source>
        <strain evidence="4">ChiHcolR34-3080</strain>
    </source>
</reference>
<evidence type="ECO:0000313" key="5">
    <source>
        <dbReference type="Proteomes" id="UP000823933"/>
    </source>
</evidence>
<evidence type="ECO:0000313" key="4">
    <source>
        <dbReference type="EMBL" id="HIW09680.1"/>
    </source>
</evidence>
<gene>
    <name evidence="4" type="ORF">H9890_09820</name>
</gene>
<reference evidence="4" key="1">
    <citation type="journal article" date="2021" name="PeerJ">
        <title>Extensive microbial diversity within the chicken gut microbiome revealed by metagenomics and culture.</title>
        <authorList>
            <person name="Gilroy R."/>
            <person name="Ravi A."/>
            <person name="Getino M."/>
            <person name="Pursley I."/>
            <person name="Horton D.L."/>
            <person name="Alikhan N.F."/>
            <person name="Baker D."/>
            <person name="Gharbi K."/>
            <person name="Hall N."/>
            <person name="Watson M."/>
            <person name="Adriaenssens E.M."/>
            <person name="Foster-Nyarko E."/>
            <person name="Jarju S."/>
            <person name="Secka A."/>
            <person name="Antonio M."/>
            <person name="Oren A."/>
            <person name="Chaudhuri R.R."/>
            <person name="La Ragione R."/>
            <person name="Hildebrand F."/>
            <person name="Pallen M.J."/>
        </authorList>
    </citation>
    <scope>NUCLEOTIDE SEQUENCE</scope>
    <source>
        <strain evidence="4">ChiHcolR34-3080</strain>
    </source>
</reference>
<keyword evidence="2" id="KW-0012">Acyltransferase</keyword>
<dbReference type="AlphaFoldDB" id="A0A9D1TXF1"/>
<dbReference type="Gene3D" id="3.40.630.30">
    <property type="match status" value="1"/>
</dbReference>
<dbReference type="Proteomes" id="UP000823933">
    <property type="component" value="Unassembled WGS sequence"/>
</dbReference>
<dbReference type="CDD" id="cd04301">
    <property type="entry name" value="NAT_SF"/>
    <property type="match status" value="1"/>
</dbReference>
<dbReference type="GO" id="GO:0008080">
    <property type="term" value="F:N-acetyltransferase activity"/>
    <property type="evidence" value="ECO:0007669"/>
    <property type="project" value="UniProtKB-ARBA"/>
</dbReference>
<dbReference type="InterPro" id="IPR051635">
    <property type="entry name" value="SNAT-like"/>
</dbReference>
<keyword evidence="1" id="KW-0808">Transferase</keyword>